<organism evidence="1 2">
    <name type="scientific">Bradyrhizobium erythrophlei</name>
    <dbReference type="NCBI Taxonomy" id="1437360"/>
    <lineage>
        <taxon>Bacteria</taxon>
        <taxon>Pseudomonadati</taxon>
        <taxon>Pseudomonadota</taxon>
        <taxon>Alphaproteobacteria</taxon>
        <taxon>Hyphomicrobiales</taxon>
        <taxon>Nitrobacteraceae</taxon>
        <taxon>Bradyrhizobium</taxon>
    </lineage>
</organism>
<evidence type="ECO:0000313" key="1">
    <source>
        <dbReference type="EMBL" id="SED87125.1"/>
    </source>
</evidence>
<proteinExistence type="predicted"/>
<dbReference type="EMBL" id="FNTH01000001">
    <property type="protein sequence ID" value="SED87125.1"/>
    <property type="molecule type" value="Genomic_DNA"/>
</dbReference>
<dbReference type="OrthoDB" id="8237694at2"/>
<dbReference type="RefSeq" id="WP_092123162.1">
    <property type="nucleotide sequence ID" value="NZ_FNTH01000001.1"/>
</dbReference>
<name>A0A1H5E7S4_9BRAD</name>
<reference evidence="1 2" key="1">
    <citation type="submission" date="2016-10" db="EMBL/GenBank/DDBJ databases">
        <authorList>
            <person name="de Groot N.N."/>
        </authorList>
    </citation>
    <scope>NUCLEOTIDE SEQUENCE [LARGE SCALE GENOMIC DNA]</scope>
    <source>
        <strain evidence="1 2">MT12</strain>
    </source>
</reference>
<accession>A0A1H5E7S4</accession>
<dbReference type="Proteomes" id="UP000198992">
    <property type="component" value="Unassembled WGS sequence"/>
</dbReference>
<sequence length="119" mass="12488">MPAKARTTARATASNATAQSREDILNARAISTLGAGVVNAMSAVGAAVIKKHKPALGKSPDWFWHVFAKCEAKAARVAEQAARDPEACGDATFIEVYAAQLPKLMASALESHDKALKAK</sequence>
<gene>
    <name evidence="1" type="ORF">SAMN05444164_6105</name>
</gene>
<protein>
    <submittedName>
        <fullName evidence="1">Uncharacterized protein</fullName>
    </submittedName>
</protein>
<dbReference type="AlphaFoldDB" id="A0A1H5E7S4"/>
<evidence type="ECO:0000313" key="2">
    <source>
        <dbReference type="Proteomes" id="UP000198992"/>
    </source>
</evidence>